<keyword evidence="3" id="KW-1185">Reference proteome</keyword>
<evidence type="ECO:0000256" key="1">
    <source>
        <dbReference type="SAM" id="MobiDB-lite"/>
    </source>
</evidence>
<evidence type="ECO:0000313" key="2">
    <source>
        <dbReference type="EMBL" id="KAJ3478593.1"/>
    </source>
</evidence>
<feature type="region of interest" description="Disordered" evidence="1">
    <location>
        <begin position="54"/>
        <end position="80"/>
    </location>
</feature>
<dbReference type="EMBL" id="JANKHO010004139">
    <property type="protein sequence ID" value="KAJ3478593.1"/>
    <property type="molecule type" value="Genomic_DNA"/>
</dbReference>
<comment type="caution">
    <text evidence="2">The sequence shown here is derived from an EMBL/GenBank/DDBJ whole genome shotgun (WGS) entry which is preliminary data.</text>
</comment>
<feature type="region of interest" description="Disordered" evidence="1">
    <location>
        <begin position="1"/>
        <end position="23"/>
    </location>
</feature>
<evidence type="ECO:0000313" key="3">
    <source>
        <dbReference type="Proteomes" id="UP001148786"/>
    </source>
</evidence>
<sequence length="94" mass="10499">MRHRARRLGVTPQMQLPIHEPPLAPSMPDVISILHALARRPPYGQLRVLDRVRKATTRASSPGDVRPDAPPQADDDRLGCSEQVERLHILASEL</sequence>
<accession>A0A9W8MM77</accession>
<proteinExistence type="predicted"/>
<name>A0A9W8MM77_9AGAR</name>
<protein>
    <submittedName>
        <fullName evidence="2">Uncharacterized protein</fullName>
    </submittedName>
</protein>
<dbReference type="Proteomes" id="UP001148786">
    <property type="component" value="Unassembled WGS sequence"/>
</dbReference>
<organism evidence="2 3">
    <name type="scientific">Agrocybe chaxingu</name>
    <dbReference type="NCBI Taxonomy" id="84603"/>
    <lineage>
        <taxon>Eukaryota</taxon>
        <taxon>Fungi</taxon>
        <taxon>Dikarya</taxon>
        <taxon>Basidiomycota</taxon>
        <taxon>Agaricomycotina</taxon>
        <taxon>Agaricomycetes</taxon>
        <taxon>Agaricomycetidae</taxon>
        <taxon>Agaricales</taxon>
        <taxon>Agaricineae</taxon>
        <taxon>Strophariaceae</taxon>
        <taxon>Agrocybe</taxon>
    </lineage>
</organism>
<gene>
    <name evidence="2" type="ORF">NLJ89_g12374</name>
</gene>
<dbReference type="AlphaFoldDB" id="A0A9W8MM77"/>
<reference evidence="2" key="1">
    <citation type="submission" date="2022-07" db="EMBL/GenBank/DDBJ databases">
        <title>Genome Sequence of Agrocybe chaxingu.</title>
        <authorList>
            <person name="Buettner E."/>
        </authorList>
    </citation>
    <scope>NUCLEOTIDE SEQUENCE</scope>
    <source>
        <strain evidence="2">MP-N11</strain>
    </source>
</reference>